<evidence type="ECO:0000259" key="6">
    <source>
        <dbReference type="PROSITE" id="PS51898"/>
    </source>
</evidence>
<keyword evidence="3 5" id="KW-0238">DNA-binding</keyword>
<accession>A0A1R0XRJ2</accession>
<dbReference type="InterPro" id="IPR044068">
    <property type="entry name" value="CB"/>
</dbReference>
<dbReference type="PROSITE" id="PS51898">
    <property type="entry name" value="TYR_RECOMBINASE"/>
    <property type="match status" value="1"/>
</dbReference>
<dbReference type="Gene3D" id="1.10.443.10">
    <property type="entry name" value="Intergrase catalytic core"/>
    <property type="match status" value="1"/>
</dbReference>
<proteinExistence type="inferred from homology"/>
<dbReference type="InterPro" id="IPR002104">
    <property type="entry name" value="Integrase_catalytic"/>
</dbReference>
<dbReference type="GO" id="GO:0003677">
    <property type="term" value="F:DNA binding"/>
    <property type="evidence" value="ECO:0007669"/>
    <property type="project" value="UniProtKB-UniRule"/>
</dbReference>
<dbReference type="Gene3D" id="1.10.150.130">
    <property type="match status" value="1"/>
</dbReference>
<dbReference type="GO" id="GO:0006310">
    <property type="term" value="P:DNA recombination"/>
    <property type="evidence" value="ECO:0007669"/>
    <property type="project" value="UniProtKB-KW"/>
</dbReference>
<dbReference type="PROSITE" id="PS51900">
    <property type="entry name" value="CB"/>
    <property type="match status" value="1"/>
</dbReference>
<keyword evidence="4" id="KW-0233">DNA recombination</keyword>
<evidence type="ECO:0000256" key="4">
    <source>
        <dbReference type="ARBA" id="ARBA00023172"/>
    </source>
</evidence>
<sequence length="294" mass="34459">MSEELFILFEEHLELHDRSDKTIKSYMNTMRDFGNWLVEDKEISDLRIIAFREIKNYREFLIHKYSPASVNQKLCAIKQFYRFLFGRKIISADPSETIKIQKISDNIKSQYLTRAEELAVMNRAKMIGKREFCIIMILLKLGLRPSEVAKLTLNCIHLQGDPTLIIKNSKRNKSRFLPIPPDTVQAIKDWLIIRNQSTKIYHQRSQYVFTSQRAEKMGERAIQRIVEKIAKKENIKLYCTRLRSSFANDLLQETKIPISILSTLMGHQNVSTTGRYLTASEHDVRKYVNKLSEL</sequence>
<evidence type="ECO:0000256" key="1">
    <source>
        <dbReference type="ARBA" id="ARBA00008857"/>
    </source>
</evidence>
<dbReference type="Proteomes" id="UP000187439">
    <property type="component" value="Unassembled WGS sequence"/>
</dbReference>
<dbReference type="InterPro" id="IPR010998">
    <property type="entry name" value="Integrase_recombinase_N"/>
</dbReference>
<dbReference type="InterPro" id="IPR004107">
    <property type="entry name" value="Integrase_SAM-like_N"/>
</dbReference>
<name>A0A1R0XRJ2_9BACL</name>
<dbReference type="GO" id="GO:0015074">
    <property type="term" value="P:DNA integration"/>
    <property type="evidence" value="ECO:0007669"/>
    <property type="project" value="UniProtKB-KW"/>
</dbReference>
<evidence type="ECO:0000259" key="7">
    <source>
        <dbReference type="PROSITE" id="PS51900"/>
    </source>
</evidence>
<dbReference type="InterPro" id="IPR013762">
    <property type="entry name" value="Integrase-like_cat_sf"/>
</dbReference>
<evidence type="ECO:0000313" key="8">
    <source>
        <dbReference type="EMBL" id="OMD37532.1"/>
    </source>
</evidence>
<dbReference type="AlphaFoldDB" id="A0A1R0XRJ2"/>
<dbReference type="CDD" id="cd00397">
    <property type="entry name" value="DNA_BRE_C"/>
    <property type="match status" value="1"/>
</dbReference>
<evidence type="ECO:0000256" key="2">
    <source>
        <dbReference type="ARBA" id="ARBA00022908"/>
    </source>
</evidence>
<protein>
    <submittedName>
        <fullName evidence="8">Integrase</fullName>
    </submittedName>
</protein>
<evidence type="ECO:0000256" key="3">
    <source>
        <dbReference type="ARBA" id="ARBA00023125"/>
    </source>
</evidence>
<comment type="similarity">
    <text evidence="1">Belongs to the 'phage' integrase family.</text>
</comment>
<dbReference type="InterPro" id="IPR050090">
    <property type="entry name" value="Tyrosine_recombinase_XerCD"/>
</dbReference>
<evidence type="ECO:0000313" key="9">
    <source>
        <dbReference type="Proteomes" id="UP000187439"/>
    </source>
</evidence>
<dbReference type="EMBL" id="MPTC01000022">
    <property type="protein sequence ID" value="OMD37532.1"/>
    <property type="molecule type" value="Genomic_DNA"/>
</dbReference>
<comment type="caution">
    <text evidence="8">The sequence shown here is derived from an EMBL/GenBank/DDBJ whole genome shotgun (WGS) entry which is preliminary data.</text>
</comment>
<feature type="domain" description="Core-binding (CB)" evidence="7">
    <location>
        <begin position="1"/>
        <end position="85"/>
    </location>
</feature>
<dbReference type="SUPFAM" id="SSF56349">
    <property type="entry name" value="DNA breaking-rejoining enzymes"/>
    <property type="match status" value="1"/>
</dbReference>
<dbReference type="RefSeq" id="WP_076120588.1">
    <property type="nucleotide sequence ID" value="NZ_MPTC01000022.1"/>
</dbReference>
<gene>
    <name evidence="8" type="ORF">BSK52_21290</name>
</gene>
<dbReference type="Pfam" id="PF13495">
    <property type="entry name" value="Phage_int_SAM_4"/>
    <property type="match status" value="1"/>
</dbReference>
<keyword evidence="2" id="KW-0229">DNA integration</keyword>
<dbReference type="Pfam" id="PF00589">
    <property type="entry name" value="Phage_integrase"/>
    <property type="match status" value="1"/>
</dbReference>
<feature type="domain" description="Tyr recombinase" evidence="6">
    <location>
        <begin position="107"/>
        <end position="289"/>
    </location>
</feature>
<dbReference type="OrthoDB" id="974902at2"/>
<dbReference type="PANTHER" id="PTHR30349:SF41">
    <property type="entry name" value="INTEGRASE_RECOMBINASE PROTEIN MJ0367-RELATED"/>
    <property type="match status" value="1"/>
</dbReference>
<organism evidence="8 9">
    <name type="scientific">Paenibacillus odorifer</name>
    <dbReference type="NCBI Taxonomy" id="189426"/>
    <lineage>
        <taxon>Bacteria</taxon>
        <taxon>Bacillati</taxon>
        <taxon>Bacillota</taxon>
        <taxon>Bacilli</taxon>
        <taxon>Bacillales</taxon>
        <taxon>Paenibacillaceae</taxon>
        <taxon>Paenibacillus</taxon>
    </lineage>
</organism>
<evidence type="ECO:0000256" key="5">
    <source>
        <dbReference type="PROSITE-ProRule" id="PRU01248"/>
    </source>
</evidence>
<reference evidence="8 9" key="1">
    <citation type="submission" date="2016-10" db="EMBL/GenBank/DDBJ databases">
        <title>Paenibacillus species isolates.</title>
        <authorList>
            <person name="Beno S.M."/>
        </authorList>
    </citation>
    <scope>NUCLEOTIDE SEQUENCE [LARGE SCALE GENOMIC DNA]</scope>
    <source>
        <strain evidence="8 9">FSL H7-0710</strain>
    </source>
</reference>
<dbReference type="PANTHER" id="PTHR30349">
    <property type="entry name" value="PHAGE INTEGRASE-RELATED"/>
    <property type="match status" value="1"/>
</dbReference>
<dbReference type="InterPro" id="IPR011010">
    <property type="entry name" value="DNA_brk_join_enz"/>
</dbReference>